<accession>A0A2H6KAL3</accession>
<evidence type="ECO:0000313" key="3">
    <source>
        <dbReference type="Proteomes" id="UP000236319"/>
    </source>
</evidence>
<sequence length="117" mass="11845">MKRSGRGFCTNTSMISVTTEIGGWSIAKCTSAALRRVRRALSSPVDDLESPSFSGVANNSISPSSAALPVDSGSRGDDAAAAPVPADGSTGAAADSGAPTNKPFTVLSMANLRWATK</sequence>
<proteinExistence type="predicted"/>
<gene>
    <name evidence="2" type="ORF">BOVATA_015180</name>
</gene>
<comment type="caution">
    <text evidence="2">The sequence shown here is derived from an EMBL/GenBank/DDBJ whole genome shotgun (WGS) entry which is preliminary data.</text>
</comment>
<dbReference type="RefSeq" id="XP_028866268.1">
    <property type="nucleotide sequence ID" value="XM_029010435.1"/>
</dbReference>
<name>A0A2H6KAL3_9APIC</name>
<dbReference type="Proteomes" id="UP000236319">
    <property type="component" value="Unassembled WGS sequence"/>
</dbReference>
<keyword evidence="3" id="KW-1185">Reference proteome</keyword>
<feature type="region of interest" description="Disordered" evidence="1">
    <location>
        <begin position="41"/>
        <end position="103"/>
    </location>
</feature>
<organism evidence="2 3">
    <name type="scientific">Babesia ovata</name>
    <dbReference type="NCBI Taxonomy" id="189622"/>
    <lineage>
        <taxon>Eukaryota</taxon>
        <taxon>Sar</taxon>
        <taxon>Alveolata</taxon>
        <taxon>Apicomplexa</taxon>
        <taxon>Aconoidasida</taxon>
        <taxon>Piroplasmida</taxon>
        <taxon>Babesiidae</taxon>
        <taxon>Babesia</taxon>
    </lineage>
</organism>
<dbReference type="VEuPathDB" id="PiroplasmaDB:BOVATA_015180"/>
<feature type="compositionally biased region" description="Low complexity" evidence="1">
    <location>
        <begin position="79"/>
        <end position="100"/>
    </location>
</feature>
<dbReference type="AlphaFoldDB" id="A0A2H6KAL3"/>
<feature type="compositionally biased region" description="Polar residues" evidence="1">
    <location>
        <begin position="51"/>
        <end position="65"/>
    </location>
</feature>
<evidence type="ECO:0000313" key="2">
    <source>
        <dbReference type="EMBL" id="GBE60025.1"/>
    </source>
</evidence>
<dbReference type="EMBL" id="BDSA01000002">
    <property type="protein sequence ID" value="GBE60025.1"/>
    <property type="molecule type" value="Genomic_DNA"/>
</dbReference>
<evidence type="ECO:0000256" key="1">
    <source>
        <dbReference type="SAM" id="MobiDB-lite"/>
    </source>
</evidence>
<protein>
    <submittedName>
        <fullName evidence="2">Mechanosensitive ion channel, putative</fullName>
    </submittedName>
</protein>
<reference evidence="2 3" key="1">
    <citation type="journal article" date="2017" name="BMC Genomics">
        <title>Whole-genome assembly of Babesia ovata and comparative genomics between closely related pathogens.</title>
        <authorList>
            <person name="Yamagishi J."/>
            <person name="Asada M."/>
            <person name="Hakimi H."/>
            <person name="Tanaka T.Q."/>
            <person name="Sugimoto C."/>
            <person name="Kawazu S."/>
        </authorList>
    </citation>
    <scope>NUCLEOTIDE SEQUENCE [LARGE SCALE GENOMIC DNA]</scope>
    <source>
        <strain evidence="2 3">Miyake</strain>
    </source>
</reference>
<dbReference type="GeneID" id="39873795"/>